<comment type="similarity">
    <text evidence="3">Belongs to the glycosyl hydrolase 20 family.</text>
</comment>
<feature type="transmembrane region" description="Helical" evidence="10">
    <location>
        <begin position="1968"/>
        <end position="1987"/>
    </location>
</feature>
<evidence type="ECO:0000259" key="11">
    <source>
        <dbReference type="Pfam" id="PF00728"/>
    </source>
</evidence>
<keyword evidence="7 10" id="KW-1133">Transmembrane helix</keyword>
<feature type="domain" description="Amino acid transporter transmembrane" evidence="12">
    <location>
        <begin position="1589"/>
        <end position="1985"/>
    </location>
</feature>
<comment type="catalytic activity">
    <reaction evidence="1">
        <text>Hydrolysis of terminal non-reducing N-acetyl-D-hexosamine residues in N-acetyl-beta-D-hexosaminides.</text>
        <dbReference type="EC" id="3.2.1.52"/>
    </reaction>
</comment>
<dbReference type="Proteomes" id="UP000835052">
    <property type="component" value="Unassembled WGS sequence"/>
</dbReference>
<dbReference type="Pfam" id="PF00728">
    <property type="entry name" value="Glyco_hydro_20"/>
    <property type="match status" value="1"/>
</dbReference>
<feature type="transmembrane region" description="Helical" evidence="10">
    <location>
        <begin position="1811"/>
        <end position="1833"/>
    </location>
</feature>
<feature type="transmembrane region" description="Helical" evidence="10">
    <location>
        <begin position="1923"/>
        <end position="1948"/>
    </location>
</feature>
<dbReference type="SUPFAM" id="SSF51445">
    <property type="entry name" value="(Trans)glycosidases"/>
    <property type="match status" value="1"/>
</dbReference>
<comment type="caution">
    <text evidence="14">The sequence shown here is derived from an EMBL/GenBank/DDBJ whole genome shotgun (WGS) entry which is preliminary data.</text>
</comment>
<feature type="transmembrane region" description="Helical" evidence="10">
    <location>
        <begin position="1774"/>
        <end position="1799"/>
    </location>
</feature>
<dbReference type="Pfam" id="PF01490">
    <property type="entry name" value="Aa_trans"/>
    <property type="match status" value="1"/>
</dbReference>
<evidence type="ECO:0000256" key="8">
    <source>
        <dbReference type="ARBA" id="ARBA00023136"/>
    </source>
</evidence>
<keyword evidence="15" id="KW-1185">Reference proteome</keyword>
<dbReference type="InterPro" id="IPR017853">
    <property type="entry name" value="GH"/>
</dbReference>
<dbReference type="CDD" id="cd06565">
    <property type="entry name" value="GH20_GcnA-like"/>
    <property type="match status" value="1"/>
</dbReference>
<evidence type="ECO:0000256" key="3">
    <source>
        <dbReference type="ARBA" id="ARBA00006285"/>
    </source>
</evidence>
<dbReference type="Pfam" id="PF23036">
    <property type="entry name" value="TRAPPC10_1st"/>
    <property type="match status" value="1"/>
</dbReference>
<evidence type="ECO:0000259" key="13">
    <source>
        <dbReference type="Pfam" id="PF23036"/>
    </source>
</evidence>
<dbReference type="InterPro" id="IPR013057">
    <property type="entry name" value="AA_transpt_TM"/>
</dbReference>
<name>A0A8S1GUG0_9PELO</name>
<feature type="transmembrane region" description="Helical" evidence="10">
    <location>
        <begin position="1611"/>
        <end position="1631"/>
    </location>
</feature>
<feature type="region of interest" description="Disordered" evidence="9">
    <location>
        <begin position="1551"/>
        <end position="1579"/>
    </location>
</feature>
<evidence type="ECO:0000256" key="5">
    <source>
        <dbReference type="ARBA" id="ARBA00022692"/>
    </source>
</evidence>
<protein>
    <recommendedName>
        <fullName evidence="4">beta-N-acetylhexosaminidase</fullName>
        <ecNumber evidence="4">3.2.1.52</ecNumber>
    </recommendedName>
</protein>
<evidence type="ECO:0000256" key="2">
    <source>
        <dbReference type="ARBA" id="ARBA00004370"/>
    </source>
</evidence>
<dbReference type="GO" id="GO:0004563">
    <property type="term" value="F:beta-N-acetylhexosaminidase activity"/>
    <property type="evidence" value="ECO:0007669"/>
    <property type="project" value="UniProtKB-EC"/>
</dbReference>
<evidence type="ECO:0000256" key="10">
    <source>
        <dbReference type="SAM" id="Phobius"/>
    </source>
</evidence>
<dbReference type="EMBL" id="CAJGYM010000004">
    <property type="protein sequence ID" value="CAD6186313.1"/>
    <property type="molecule type" value="Genomic_DNA"/>
</dbReference>
<feature type="transmembrane region" description="Helical" evidence="10">
    <location>
        <begin position="1895"/>
        <end position="1917"/>
    </location>
</feature>
<feature type="transmembrane region" description="Helical" evidence="10">
    <location>
        <begin position="1707"/>
        <end position="1725"/>
    </location>
</feature>
<dbReference type="InterPro" id="IPR056913">
    <property type="entry name" value="TRAPPC10/Trs130_N"/>
</dbReference>
<dbReference type="OrthoDB" id="513400at2759"/>
<comment type="subcellular location">
    <subcellularLocation>
        <location evidence="2">Membrane</location>
    </subcellularLocation>
</comment>
<feature type="transmembrane region" description="Helical" evidence="10">
    <location>
        <begin position="1669"/>
        <end position="1687"/>
    </location>
</feature>
<proteinExistence type="inferred from homology"/>
<dbReference type="EC" id="3.2.1.52" evidence="4"/>
<evidence type="ECO:0000256" key="9">
    <source>
        <dbReference type="SAM" id="MobiDB-lite"/>
    </source>
</evidence>
<dbReference type="InterPro" id="IPR015883">
    <property type="entry name" value="Glyco_hydro_20_cat"/>
</dbReference>
<organism evidence="14 15">
    <name type="scientific">Caenorhabditis auriculariae</name>
    <dbReference type="NCBI Taxonomy" id="2777116"/>
    <lineage>
        <taxon>Eukaryota</taxon>
        <taxon>Metazoa</taxon>
        <taxon>Ecdysozoa</taxon>
        <taxon>Nematoda</taxon>
        <taxon>Chromadorea</taxon>
        <taxon>Rhabditida</taxon>
        <taxon>Rhabditina</taxon>
        <taxon>Rhabditomorpha</taxon>
        <taxon>Rhabditoidea</taxon>
        <taxon>Rhabditidae</taxon>
        <taxon>Peloderinae</taxon>
        <taxon>Caenorhabditis</taxon>
    </lineage>
</organism>
<feature type="domain" description="Glycoside hydrolase family 20 catalytic" evidence="11">
    <location>
        <begin position="1176"/>
        <end position="1339"/>
    </location>
</feature>
<feature type="domain" description="TRAPPC10/Trs130 N-terminal" evidence="13">
    <location>
        <begin position="18"/>
        <end position="304"/>
    </location>
</feature>
<dbReference type="GO" id="GO:0005975">
    <property type="term" value="P:carbohydrate metabolic process"/>
    <property type="evidence" value="ECO:0007669"/>
    <property type="project" value="InterPro"/>
</dbReference>
<evidence type="ECO:0000313" key="15">
    <source>
        <dbReference type="Proteomes" id="UP000835052"/>
    </source>
</evidence>
<dbReference type="GO" id="GO:0016020">
    <property type="term" value="C:membrane"/>
    <property type="evidence" value="ECO:0007669"/>
    <property type="project" value="UniProtKB-SubCell"/>
</dbReference>
<sequence length="2090" mass="235341">MDIAPINFTTLSQLFSPTKIVVTYSGDGASFSFFQHALTSYFSRTPLAWKRKSETFPTLLTFPLSFVPFEERLCFGPHVTPENVARIGFLHMFIIKVATTEEYRTAVRHHVSEWFAKVNSKSDVQWLIIVDTSHVKEKKSRTAIMDKIKADFNKNHNRLMEVFDSAEHSSFTALLKSVQQAIFHHIDLITVMWERSLQSCCEKNKDIHFNAAEYAYSTVNYAKLYWSLAAVEHAASIINNLEMFIQSAAEDAYSPWLQEMAGYECSRFHSLFDDDGGDNPNQGKARPLDLIGFRTFVLKQEMLLCAHMYQKKLNSNDAAPSLRSDCAVSILTHALRSLSWLSKCSELFEMKSKDKVACWSWRMVAEAVVIASSLIDVTHLESALVLLSNLYKYRCDAVLTILKTSFGDVQMFDRLHQWLKADGSSFAKQFAKVLSCSESLDAEMHKSYDLCVNAMLACNRTRLAISTLYKLHRFYMSIGKPFLSLKQVLVNFDINSAVCSQNPFFAEILRDLCAQENEEVFIPCLFVEKCQSEESVRNFLKAPSAPSSARSSITKSILHNLTLQLLRVSPVIPFSADSEIILTAAVRSNLSFKLSGAQLILRMGSPPICSPLQKRNKTTLEVTMSDHDGSCRLLPLAKSLAKDAQEADRRFFNIVFGPFDIAPSTSGEMKLSGKMPSRGCFSIDEAILTCFNAELEIPLSCIDVRFPPVVFVPCFPHRVSILSGQEPYISGALEQLRLQLDPSFPIGKSSLLLSSPCPNFKFLNRATKTWERTLQCEVDEFQTAESTTLNVFFCLEMDSAMCESVAVQKKSVNIEWMKKSHSFLLPFVPILVINSKTSMLQTNVLLEMEMHRRAGKQWTVEIQQLTLSATETTDEKRPLESLSSIQKKCLFGASYNFVWRLPVKGPFVRHSVEMKYAIRKAVEQQDSEESNTIFALAQEMQYSFIDELEVSVPEVSFEICTQILSQLPGAQLCRAGSLCDCVVSIRCLQEARRTFFVVLDADDRLWNVIDRTKMVTVKDSGLGQLAMSVLPVVAGFLPFPNVSIYECEESKLDAGELLPGKALLCFDRSAGRQIRVLFAANSYNDTDTFTQGASFEWTEHVLLQDRDGPFDFSGESRTNRLYNKVIVHLDLKGAPPVVNYLTLLFPLLREQRVDAVLIEYEDMFPYSGILKNLSRAEHYSRQEISKINEIAWANQIQIVPLIQSFGHLEFVLKHAEFSHLRENPMSETTICPSDANSLKLIEEMILQIKKLHPESTQIHVGADEAYYVAQDKRCVMNMRNRNMTKSELTLRHIAQVGFLAKKAGFQSVFVWNDMFDKEDEGALFNSRIHNFITPVVWGYAEDVSIANYFPSGLFDRISKVFNNFWIASAFKGANGINQTFIDIRRYLKNHKSYTYLLSTIGSKSKSKMAGIIITGWSRFMHGAPLCELFFLSLPSLLTDLLYINNPFESDVVIWRNLKKLLNCTASTSHENLSVAFNENELHNCFFLGSDVYKVIMNDFHSLLLEVSAKSNFTEVREVASRWSNISKSLESTLPQYMYSRDINELADTHKMKEKGGEDSESLLSRRPPASSFRMEGDGMEHDDDDDDFSIWPHVFNLANCIIGVSILAMPYVFQQCGILLATLMVAMCAVLTKYTCHFLVEGSFSTRCSTYESLAFAALGRNGRRLTEACLLFFLFSSIVAFMVVIGDIGPHIVADYLGLEATTQRLRILVMVIVVAFIVIPLSLIENLERFSIISSLAILFYASFVARMVTESVPSLLDGRWSLHIVWWRPEGFLTCLPIVCMAMCCQTQLFPVIACVKKSSMARVDNIVASAINVCSAIYAAVGVFGYVAFYSQELHGDVLVQLEPTLLTQLMKSAFLLSVAVSIPLMLFPARTALFCLLLRPSGCEMATFTIGKATFHVLTAIIVFFNLVLAILVPNVEFILGLTGSFIGTIIATILPSCILLALRFDQNKNRASKRDNTIVAKVCLIAGLIILLTSTWAVLLAENKTNVAEKIKPKQDVAVTIRREDGSNHSIGSTATTTFMRKDSDAVDILEKMKEQHRIQQELIEKQEHIIAELDKHSDLNRSKLDVLVKSSRVSESYVGWITP</sequence>
<reference evidence="14" key="1">
    <citation type="submission" date="2020-10" db="EMBL/GenBank/DDBJ databases">
        <authorList>
            <person name="Kikuchi T."/>
        </authorList>
    </citation>
    <scope>NUCLEOTIDE SEQUENCE</scope>
    <source>
        <strain evidence="14">NKZ352</strain>
    </source>
</reference>
<dbReference type="InterPro" id="IPR038901">
    <property type="entry name" value="HEXDC-like"/>
</dbReference>
<dbReference type="PANTHER" id="PTHR21040">
    <property type="entry name" value="BCDNA.GH04120"/>
    <property type="match status" value="1"/>
</dbReference>
<evidence type="ECO:0000313" key="14">
    <source>
        <dbReference type="EMBL" id="CAD6186313.1"/>
    </source>
</evidence>
<keyword evidence="8 10" id="KW-0472">Membrane</keyword>
<dbReference type="Gene3D" id="3.20.20.80">
    <property type="entry name" value="Glycosidases"/>
    <property type="match status" value="1"/>
</dbReference>
<dbReference type="PANTHER" id="PTHR21040:SF12">
    <property type="entry name" value="BETA-N-ACETYLHEXOSAMINIDASE"/>
    <property type="match status" value="1"/>
</dbReference>
<keyword evidence="5 10" id="KW-0812">Transmembrane</keyword>
<evidence type="ECO:0000256" key="6">
    <source>
        <dbReference type="ARBA" id="ARBA00022801"/>
    </source>
</evidence>
<feature type="transmembrane region" description="Helical" evidence="10">
    <location>
        <begin position="1858"/>
        <end position="1883"/>
    </location>
</feature>
<feature type="transmembrane region" description="Helical" evidence="10">
    <location>
        <begin position="1732"/>
        <end position="1751"/>
    </location>
</feature>
<evidence type="ECO:0000256" key="4">
    <source>
        <dbReference type="ARBA" id="ARBA00012663"/>
    </source>
</evidence>
<keyword evidence="6" id="KW-0378">Hydrolase</keyword>
<gene>
    <name evidence="14" type="ORF">CAUJ_LOCUS2232</name>
</gene>
<evidence type="ECO:0000256" key="7">
    <source>
        <dbReference type="ARBA" id="ARBA00022989"/>
    </source>
</evidence>
<evidence type="ECO:0000259" key="12">
    <source>
        <dbReference type="Pfam" id="PF01490"/>
    </source>
</evidence>
<accession>A0A8S1GUG0</accession>
<evidence type="ECO:0000256" key="1">
    <source>
        <dbReference type="ARBA" id="ARBA00001231"/>
    </source>
</evidence>